<dbReference type="EMBL" id="CAADHO010000013">
    <property type="protein sequence ID" value="VFQ47062.1"/>
    <property type="molecule type" value="Genomic_DNA"/>
</dbReference>
<dbReference type="GO" id="GO:0006313">
    <property type="term" value="P:DNA transposition"/>
    <property type="evidence" value="ECO:0007669"/>
    <property type="project" value="InterPro"/>
</dbReference>
<name>A0A4U8YY76_9BACT</name>
<evidence type="ECO:0000313" key="2">
    <source>
        <dbReference type="EMBL" id="VFQ47062.1"/>
    </source>
</evidence>
<proteinExistence type="predicted"/>
<evidence type="ECO:0000313" key="3">
    <source>
        <dbReference type="Proteomes" id="UP000507962"/>
    </source>
</evidence>
<keyword evidence="3" id="KW-1185">Reference proteome</keyword>
<protein>
    <submittedName>
        <fullName evidence="2">Transposase is200-like</fullName>
    </submittedName>
</protein>
<dbReference type="InterPro" id="IPR036515">
    <property type="entry name" value="Transposase_17_sf"/>
</dbReference>
<accession>A0A4U8YY76</accession>
<dbReference type="GO" id="GO:0003677">
    <property type="term" value="F:DNA binding"/>
    <property type="evidence" value="ECO:0007669"/>
    <property type="project" value="InterPro"/>
</dbReference>
<dbReference type="SMART" id="SM01321">
    <property type="entry name" value="Y1_Tnp"/>
    <property type="match status" value="1"/>
</dbReference>
<dbReference type="GO" id="GO:0004803">
    <property type="term" value="F:transposase activity"/>
    <property type="evidence" value="ECO:0007669"/>
    <property type="project" value="InterPro"/>
</dbReference>
<evidence type="ECO:0000259" key="1">
    <source>
        <dbReference type="SMART" id="SM01321"/>
    </source>
</evidence>
<sequence length="306" mass="35276">MPRSLRMLVPDRACAYHIISRTALDGLPFDPRDKDELVRLIKWLSTVYFVDVQGYCIMGNHFHILVVVHPDLAATDAEIRRRYVLRYGFKRVFPESEMARLKSKWCNLSEYVKEVKQTFSRFYNKRRDRKGTLWGDRFKSVIVEDGGAMLNCLAYIDLNPVRAGIVKRPEEYRWCSLGYHAQTGNRDTFLCDDFGLSGFGTFSSDERLIRYREYVYHAGAIDKAGAAKIERGVLDKEIKSGFRIGKAKCLEYRARFFTDSGVIGSQSFVEGMIHHFKAVVPAKRKRVPLEISGFEGLFTLKRLSRA</sequence>
<dbReference type="AlphaFoldDB" id="A0A4U8YY76"/>
<dbReference type="InterPro" id="IPR002686">
    <property type="entry name" value="Transposase_17"/>
</dbReference>
<gene>
    <name evidence="2" type="ORF">MSL71_47480</name>
</gene>
<dbReference type="Gene3D" id="3.30.70.1290">
    <property type="entry name" value="Transposase IS200-like"/>
    <property type="match status" value="1"/>
</dbReference>
<reference evidence="2 3" key="1">
    <citation type="submission" date="2019-03" db="EMBL/GenBank/DDBJ databases">
        <authorList>
            <person name="Nijsse B."/>
        </authorList>
    </citation>
    <scope>NUCLEOTIDE SEQUENCE [LARGE SCALE GENOMIC DNA]</scope>
    <source>
        <strain evidence="2">Desulfoluna butyratoxydans MSL71</strain>
    </source>
</reference>
<dbReference type="Proteomes" id="UP000507962">
    <property type="component" value="Unassembled WGS sequence"/>
</dbReference>
<feature type="domain" description="Transposase IS200-like" evidence="1">
    <location>
        <begin position="11"/>
        <end position="159"/>
    </location>
</feature>
<organism evidence="2 3">
    <name type="scientific">Desulfoluna butyratoxydans</name>
    <dbReference type="NCBI Taxonomy" id="231438"/>
    <lineage>
        <taxon>Bacteria</taxon>
        <taxon>Pseudomonadati</taxon>
        <taxon>Thermodesulfobacteriota</taxon>
        <taxon>Desulfobacteria</taxon>
        <taxon>Desulfobacterales</taxon>
        <taxon>Desulfolunaceae</taxon>
        <taxon>Desulfoluna</taxon>
    </lineage>
</organism>
<dbReference type="PANTHER" id="PTHR34322:SF2">
    <property type="entry name" value="TRANSPOSASE IS200-LIKE DOMAIN-CONTAINING PROTEIN"/>
    <property type="match status" value="1"/>
</dbReference>
<dbReference type="SUPFAM" id="SSF143422">
    <property type="entry name" value="Transposase IS200-like"/>
    <property type="match status" value="1"/>
</dbReference>
<dbReference type="PANTHER" id="PTHR34322">
    <property type="entry name" value="TRANSPOSASE, Y1_TNP DOMAIN-CONTAINING"/>
    <property type="match status" value="1"/>
</dbReference>
<dbReference type="RefSeq" id="WP_180146141.1">
    <property type="nucleotide sequence ID" value="NZ_CAADHO010000013.1"/>
</dbReference>